<dbReference type="InterPro" id="IPR003439">
    <property type="entry name" value="ABC_transporter-like_ATP-bd"/>
</dbReference>
<dbReference type="RefSeq" id="WP_386375374.1">
    <property type="nucleotide sequence ID" value="NZ_JBHUMP010000015.1"/>
</dbReference>
<evidence type="ECO:0000256" key="5">
    <source>
        <dbReference type="ARBA" id="ARBA00022741"/>
    </source>
</evidence>
<keyword evidence="2" id="KW-0813">Transport</keyword>
<evidence type="ECO:0000259" key="10">
    <source>
        <dbReference type="PROSITE" id="PS50893"/>
    </source>
</evidence>
<name>A0ABW5U680_9RHOB</name>
<comment type="subcellular location">
    <subcellularLocation>
        <location evidence="1">Cell membrane</location>
        <topology evidence="1">Peripheral membrane protein</topology>
    </subcellularLocation>
</comment>
<protein>
    <submittedName>
        <fullName evidence="11">ABC transporter ATP-binding protein</fullName>
    </submittedName>
</protein>
<comment type="caution">
    <text evidence="11">The sequence shown here is derived from an EMBL/GenBank/DDBJ whole genome shotgun (WGS) entry which is preliminary data.</text>
</comment>
<dbReference type="Proteomes" id="UP001597474">
    <property type="component" value="Unassembled WGS sequence"/>
</dbReference>
<keyword evidence="12" id="KW-1185">Reference proteome</keyword>
<sequence length="253" mass="27289">MFALRDVAKEHGGREVLNIDRLSLGETGITAILGQNGSGKSTLLSLLARQARPEQGSVTLDDAPIASFGQRALARRVAFLPQRLPTAPGMTVRELCGLGRFAWRGAFGRWDDLDRRAVDTALLATGVKEFSGQPADDLSGGERQRAWIAMLLAQDAPIMLLDEPTAALDLAHAYEVMRLLHRLSRTAGRRIIVVLHDVNLAARFADRIVALRQGRVGFDGPPAEFLAPETLRALFDLDMTLIAGPAGPVAVVA</sequence>
<evidence type="ECO:0000256" key="6">
    <source>
        <dbReference type="ARBA" id="ARBA00022840"/>
    </source>
</evidence>
<dbReference type="PROSITE" id="PS50893">
    <property type="entry name" value="ABC_TRANSPORTER_2"/>
    <property type="match status" value="1"/>
</dbReference>
<keyword evidence="6 11" id="KW-0067">ATP-binding</keyword>
<evidence type="ECO:0000256" key="1">
    <source>
        <dbReference type="ARBA" id="ARBA00004202"/>
    </source>
</evidence>
<dbReference type="PANTHER" id="PTHR42771:SF2">
    <property type="entry name" value="IRON(3+)-HYDROXAMATE IMPORT ATP-BINDING PROTEIN FHUC"/>
    <property type="match status" value="1"/>
</dbReference>
<dbReference type="Gene3D" id="3.40.50.300">
    <property type="entry name" value="P-loop containing nucleotide triphosphate hydrolases"/>
    <property type="match status" value="1"/>
</dbReference>
<dbReference type="InterPro" id="IPR003593">
    <property type="entry name" value="AAA+_ATPase"/>
</dbReference>
<dbReference type="SMART" id="SM00382">
    <property type="entry name" value="AAA"/>
    <property type="match status" value="1"/>
</dbReference>
<evidence type="ECO:0000256" key="9">
    <source>
        <dbReference type="ARBA" id="ARBA00023136"/>
    </source>
</evidence>
<dbReference type="PANTHER" id="PTHR42771">
    <property type="entry name" value="IRON(3+)-HYDROXAMATE IMPORT ATP-BINDING PROTEIN FHUC"/>
    <property type="match status" value="1"/>
</dbReference>
<evidence type="ECO:0000256" key="4">
    <source>
        <dbReference type="ARBA" id="ARBA00022496"/>
    </source>
</evidence>
<keyword evidence="9" id="KW-0472">Membrane</keyword>
<dbReference type="InterPro" id="IPR027417">
    <property type="entry name" value="P-loop_NTPase"/>
</dbReference>
<dbReference type="GO" id="GO:0005524">
    <property type="term" value="F:ATP binding"/>
    <property type="evidence" value="ECO:0007669"/>
    <property type="project" value="UniProtKB-KW"/>
</dbReference>
<accession>A0ABW5U680</accession>
<keyword evidence="8" id="KW-0406">Ion transport</keyword>
<proteinExistence type="predicted"/>
<dbReference type="PROSITE" id="PS00211">
    <property type="entry name" value="ABC_TRANSPORTER_1"/>
    <property type="match status" value="1"/>
</dbReference>
<organism evidence="11 12">
    <name type="scientific">Sulfitobacter aestuarii</name>
    <dbReference type="NCBI Taxonomy" id="2161676"/>
    <lineage>
        <taxon>Bacteria</taxon>
        <taxon>Pseudomonadati</taxon>
        <taxon>Pseudomonadota</taxon>
        <taxon>Alphaproteobacteria</taxon>
        <taxon>Rhodobacterales</taxon>
        <taxon>Roseobacteraceae</taxon>
        <taxon>Sulfitobacter</taxon>
    </lineage>
</organism>
<evidence type="ECO:0000256" key="2">
    <source>
        <dbReference type="ARBA" id="ARBA00022448"/>
    </source>
</evidence>
<keyword evidence="4" id="KW-0410">Iron transport</keyword>
<keyword evidence="7" id="KW-0408">Iron</keyword>
<evidence type="ECO:0000256" key="3">
    <source>
        <dbReference type="ARBA" id="ARBA00022475"/>
    </source>
</evidence>
<dbReference type="SUPFAM" id="SSF52540">
    <property type="entry name" value="P-loop containing nucleoside triphosphate hydrolases"/>
    <property type="match status" value="1"/>
</dbReference>
<evidence type="ECO:0000313" key="12">
    <source>
        <dbReference type="Proteomes" id="UP001597474"/>
    </source>
</evidence>
<evidence type="ECO:0000313" key="11">
    <source>
        <dbReference type="EMBL" id="MFD2740947.1"/>
    </source>
</evidence>
<keyword evidence="3" id="KW-1003">Cell membrane</keyword>
<dbReference type="InterPro" id="IPR051535">
    <property type="entry name" value="Siderophore_ABC-ATPase"/>
</dbReference>
<dbReference type="Pfam" id="PF00005">
    <property type="entry name" value="ABC_tran"/>
    <property type="match status" value="1"/>
</dbReference>
<gene>
    <name evidence="11" type="ORF">ACFSUD_15285</name>
</gene>
<keyword evidence="5" id="KW-0547">Nucleotide-binding</keyword>
<feature type="domain" description="ABC transporter" evidence="10">
    <location>
        <begin position="2"/>
        <end position="238"/>
    </location>
</feature>
<dbReference type="CDD" id="cd03214">
    <property type="entry name" value="ABC_Iron-Siderophores_B12_Hemin"/>
    <property type="match status" value="1"/>
</dbReference>
<dbReference type="EMBL" id="JBHUMP010000015">
    <property type="protein sequence ID" value="MFD2740947.1"/>
    <property type="molecule type" value="Genomic_DNA"/>
</dbReference>
<dbReference type="InterPro" id="IPR017871">
    <property type="entry name" value="ABC_transporter-like_CS"/>
</dbReference>
<evidence type="ECO:0000256" key="7">
    <source>
        <dbReference type="ARBA" id="ARBA00023004"/>
    </source>
</evidence>
<evidence type="ECO:0000256" key="8">
    <source>
        <dbReference type="ARBA" id="ARBA00023065"/>
    </source>
</evidence>
<reference evidence="12" key="1">
    <citation type="journal article" date="2019" name="Int. J. Syst. Evol. Microbiol.">
        <title>The Global Catalogue of Microorganisms (GCM) 10K type strain sequencing project: providing services to taxonomists for standard genome sequencing and annotation.</title>
        <authorList>
            <consortium name="The Broad Institute Genomics Platform"/>
            <consortium name="The Broad Institute Genome Sequencing Center for Infectious Disease"/>
            <person name="Wu L."/>
            <person name="Ma J."/>
        </authorList>
    </citation>
    <scope>NUCLEOTIDE SEQUENCE [LARGE SCALE GENOMIC DNA]</scope>
    <source>
        <strain evidence="12">TISTR 2562</strain>
    </source>
</reference>